<dbReference type="VEuPathDB" id="FungiDB:TRIVIDRAFT_56606"/>
<evidence type="ECO:0000313" key="4">
    <source>
        <dbReference type="EMBL" id="EHK16267.1"/>
    </source>
</evidence>
<proteinExistence type="inferred from homology"/>
<reference evidence="4 5" key="1">
    <citation type="journal article" date="2011" name="Genome Biol.">
        <title>Comparative genome sequence analysis underscores mycoparasitism as the ancestral life style of Trichoderma.</title>
        <authorList>
            <person name="Kubicek C.P."/>
            <person name="Herrera-Estrella A."/>
            <person name="Seidl-Seiboth V."/>
            <person name="Martinez D.A."/>
            <person name="Druzhinina I.S."/>
            <person name="Thon M."/>
            <person name="Zeilinger S."/>
            <person name="Casas-Flores S."/>
            <person name="Horwitz B.A."/>
            <person name="Mukherjee P.K."/>
            <person name="Mukherjee M."/>
            <person name="Kredics L."/>
            <person name="Alcaraz L.D."/>
            <person name="Aerts A."/>
            <person name="Antal Z."/>
            <person name="Atanasova L."/>
            <person name="Cervantes-Badillo M.G."/>
            <person name="Challacombe J."/>
            <person name="Chertkov O."/>
            <person name="McCluskey K."/>
            <person name="Coulpier F."/>
            <person name="Deshpande N."/>
            <person name="von Doehren H."/>
            <person name="Ebbole D.J."/>
            <person name="Esquivel-Naranjo E.U."/>
            <person name="Fekete E."/>
            <person name="Flipphi M."/>
            <person name="Glaser F."/>
            <person name="Gomez-Rodriguez E.Y."/>
            <person name="Gruber S."/>
            <person name="Han C."/>
            <person name="Henrissat B."/>
            <person name="Hermosa R."/>
            <person name="Hernandez-Onate M."/>
            <person name="Karaffa L."/>
            <person name="Kosti I."/>
            <person name="Le Crom S."/>
            <person name="Lindquist E."/>
            <person name="Lucas S."/>
            <person name="Luebeck M."/>
            <person name="Luebeck P.S."/>
            <person name="Margeot A."/>
            <person name="Metz B."/>
            <person name="Misra M."/>
            <person name="Nevalainen H."/>
            <person name="Omann M."/>
            <person name="Packer N."/>
            <person name="Perrone G."/>
            <person name="Uresti-Rivera E.E."/>
            <person name="Salamov A."/>
            <person name="Schmoll M."/>
            <person name="Seiboth B."/>
            <person name="Shapiro H."/>
            <person name="Sukno S."/>
            <person name="Tamayo-Ramos J.A."/>
            <person name="Tisch D."/>
            <person name="Wiest A."/>
            <person name="Wilkinson H.H."/>
            <person name="Zhang M."/>
            <person name="Coutinho P.M."/>
            <person name="Kenerley C.M."/>
            <person name="Monte E."/>
            <person name="Baker S.E."/>
            <person name="Grigoriev I.V."/>
        </authorList>
    </citation>
    <scope>NUCLEOTIDE SEQUENCE [LARGE SCALE GENOMIC DNA]</scope>
    <source>
        <strain evidence="5">Gv29-8 / FGSC 10586</strain>
    </source>
</reference>
<keyword evidence="5" id="KW-1185">Reference proteome</keyword>
<dbReference type="eggNOG" id="KOG2551">
    <property type="taxonomic scope" value="Eukaryota"/>
</dbReference>
<keyword evidence="2" id="KW-0378">Hydrolase</keyword>
<dbReference type="InterPro" id="IPR029058">
    <property type="entry name" value="AB_hydrolase_fold"/>
</dbReference>
<gene>
    <name evidence="4" type="ORF">TRIVIDRAFT_56606</name>
</gene>
<dbReference type="GO" id="GO:0005634">
    <property type="term" value="C:nucleus"/>
    <property type="evidence" value="ECO:0007669"/>
    <property type="project" value="TreeGrafter"/>
</dbReference>
<dbReference type="HOGENOM" id="CLU_051938_0_2_1"/>
<dbReference type="GO" id="GO:0044550">
    <property type="term" value="P:secondary metabolite biosynthetic process"/>
    <property type="evidence" value="ECO:0007669"/>
    <property type="project" value="TreeGrafter"/>
</dbReference>
<dbReference type="OrthoDB" id="2094269at2759"/>
<accession>G9NBR3</accession>
<dbReference type="PANTHER" id="PTHR48070">
    <property type="entry name" value="ESTERASE OVCA2"/>
    <property type="match status" value="1"/>
</dbReference>
<dbReference type="OMA" id="IKFRFAV"/>
<dbReference type="PANTHER" id="PTHR48070:SF3">
    <property type="entry name" value="ESTERASE DBAE-RELATED"/>
    <property type="match status" value="1"/>
</dbReference>
<dbReference type="RefSeq" id="XP_013950460.1">
    <property type="nucleotide sequence ID" value="XM_014094985.1"/>
</dbReference>
<dbReference type="EMBL" id="ABDF02000091">
    <property type="protein sequence ID" value="EHK16267.1"/>
    <property type="molecule type" value="Genomic_DNA"/>
</dbReference>
<dbReference type="SUPFAM" id="SSF53474">
    <property type="entry name" value="alpha/beta-Hydrolases"/>
    <property type="match status" value="1"/>
</dbReference>
<feature type="domain" description="Serine hydrolase" evidence="3">
    <location>
        <begin position="7"/>
        <end position="240"/>
    </location>
</feature>
<comment type="caution">
    <text evidence="4">The sequence shown here is derived from an EMBL/GenBank/DDBJ whole genome shotgun (WGS) entry which is preliminary data.</text>
</comment>
<evidence type="ECO:0000256" key="1">
    <source>
        <dbReference type="ARBA" id="ARBA00005863"/>
    </source>
</evidence>
<sequence>MSEDLSLPRILCIHGAGVNAAIFQIQCRAIIAKLKDKFRFIFADGFLEDYAHETVTSVYGEFAPFKRWLAYRENHEPLDPVATSQSIVKQITDVMEADKGTGEWVGLLGFSQGGIISSSLLWAQDHIADESKRPLPGIKFRFAVIMAAPGPVVHIDRTGTLTKPRHLAHAGEVLCKFTDFPDEDQEDETHLVITPTLHVHGLRDPALPLHKKLYKYSKKGTSMLLEWDGDHRLPIKSEDVGRTVSRMLLLAEKTGMEFYYDDDDAW</sequence>
<evidence type="ECO:0000313" key="5">
    <source>
        <dbReference type="Proteomes" id="UP000007115"/>
    </source>
</evidence>
<evidence type="ECO:0000259" key="3">
    <source>
        <dbReference type="Pfam" id="PF03959"/>
    </source>
</evidence>
<dbReference type="AlphaFoldDB" id="G9NBR3"/>
<dbReference type="InParanoid" id="G9NBR3"/>
<protein>
    <recommendedName>
        <fullName evidence="3">Serine hydrolase domain-containing protein</fullName>
    </recommendedName>
</protein>
<organism evidence="4 5">
    <name type="scientific">Hypocrea virens (strain Gv29-8 / FGSC 10586)</name>
    <name type="common">Gliocladium virens</name>
    <name type="synonym">Trichoderma virens</name>
    <dbReference type="NCBI Taxonomy" id="413071"/>
    <lineage>
        <taxon>Eukaryota</taxon>
        <taxon>Fungi</taxon>
        <taxon>Dikarya</taxon>
        <taxon>Ascomycota</taxon>
        <taxon>Pezizomycotina</taxon>
        <taxon>Sordariomycetes</taxon>
        <taxon>Hypocreomycetidae</taxon>
        <taxon>Hypocreales</taxon>
        <taxon>Hypocreaceae</taxon>
        <taxon>Trichoderma</taxon>
    </lineage>
</organism>
<dbReference type="GO" id="GO:0016787">
    <property type="term" value="F:hydrolase activity"/>
    <property type="evidence" value="ECO:0007669"/>
    <property type="project" value="UniProtKB-KW"/>
</dbReference>
<dbReference type="InterPro" id="IPR050593">
    <property type="entry name" value="LovG"/>
</dbReference>
<dbReference type="Gene3D" id="3.40.50.1820">
    <property type="entry name" value="alpha/beta hydrolase"/>
    <property type="match status" value="1"/>
</dbReference>
<dbReference type="GO" id="GO:0005737">
    <property type="term" value="C:cytoplasm"/>
    <property type="evidence" value="ECO:0007669"/>
    <property type="project" value="TreeGrafter"/>
</dbReference>
<dbReference type="Proteomes" id="UP000007115">
    <property type="component" value="Unassembled WGS sequence"/>
</dbReference>
<comment type="similarity">
    <text evidence="1">Belongs to the LovG family.</text>
</comment>
<evidence type="ECO:0000256" key="2">
    <source>
        <dbReference type="ARBA" id="ARBA00022801"/>
    </source>
</evidence>
<dbReference type="GeneID" id="25795638"/>
<name>G9NBR3_HYPVG</name>
<dbReference type="Pfam" id="PF03959">
    <property type="entry name" value="FSH1"/>
    <property type="match status" value="1"/>
</dbReference>
<dbReference type="InterPro" id="IPR005645">
    <property type="entry name" value="FSH-like_dom"/>
</dbReference>